<gene>
    <name evidence="2" type="ORF">GGE06_001922</name>
</gene>
<protein>
    <submittedName>
        <fullName evidence="2">Uncharacterized protein</fullName>
    </submittedName>
</protein>
<evidence type="ECO:0000313" key="2">
    <source>
        <dbReference type="EMBL" id="MBB4981014.1"/>
    </source>
</evidence>
<reference evidence="2 3" key="1">
    <citation type="submission" date="2020-08" db="EMBL/GenBank/DDBJ databases">
        <title>Genomic Encyclopedia of Type Strains, Phase III (KMG-III): the genomes of soil and plant-associated and newly described type strains.</title>
        <authorList>
            <person name="Whitman W."/>
        </authorList>
    </citation>
    <scope>NUCLEOTIDE SEQUENCE [LARGE SCALE GENOMIC DNA]</scope>
    <source>
        <strain evidence="2 3">SFB5A</strain>
    </source>
</reference>
<evidence type="ECO:0000313" key="3">
    <source>
        <dbReference type="Proteomes" id="UP000582643"/>
    </source>
</evidence>
<comment type="caution">
    <text evidence="2">The sequence shown here is derived from an EMBL/GenBank/DDBJ whole genome shotgun (WGS) entry which is preliminary data.</text>
</comment>
<feature type="region of interest" description="Disordered" evidence="1">
    <location>
        <begin position="19"/>
        <end position="44"/>
    </location>
</feature>
<accession>A0A7W7TX66</accession>
<dbReference type="Proteomes" id="UP000582643">
    <property type="component" value="Unassembled WGS sequence"/>
</dbReference>
<organism evidence="2 3">
    <name type="scientific">Streptomyces nymphaeiformis</name>
    <dbReference type="NCBI Taxonomy" id="2663842"/>
    <lineage>
        <taxon>Bacteria</taxon>
        <taxon>Bacillati</taxon>
        <taxon>Actinomycetota</taxon>
        <taxon>Actinomycetes</taxon>
        <taxon>Kitasatosporales</taxon>
        <taxon>Streptomycetaceae</taxon>
        <taxon>Streptomyces</taxon>
    </lineage>
</organism>
<keyword evidence="3" id="KW-1185">Reference proteome</keyword>
<proteinExistence type="predicted"/>
<evidence type="ECO:0000256" key="1">
    <source>
        <dbReference type="SAM" id="MobiDB-lite"/>
    </source>
</evidence>
<name>A0A7W7TX66_9ACTN</name>
<dbReference type="EMBL" id="JACHJY010000002">
    <property type="protein sequence ID" value="MBB4981014.1"/>
    <property type="molecule type" value="Genomic_DNA"/>
</dbReference>
<dbReference type="AlphaFoldDB" id="A0A7W7TX66"/>
<sequence>MRENRASAAAAVVRVRQVITSRTGTGPSPGPAAGGGGGHPLWCTSSPQERFQRCRLLTPGQGRASRQFLVAGAGAGWVVIVRLLPAAPVLVLEPRALDSAVLRHGGHADVGGGS</sequence>